<dbReference type="Proteomes" id="UP001201812">
    <property type="component" value="Unassembled WGS sequence"/>
</dbReference>
<evidence type="ECO:0000313" key="3">
    <source>
        <dbReference type="Proteomes" id="UP001201812"/>
    </source>
</evidence>
<feature type="chain" id="PRO_5041953969" evidence="1">
    <location>
        <begin position="20"/>
        <end position="121"/>
    </location>
</feature>
<keyword evidence="3" id="KW-1185">Reference proteome</keyword>
<comment type="caution">
    <text evidence="2">The sequence shown here is derived from an EMBL/GenBank/DDBJ whole genome shotgun (WGS) entry which is preliminary data.</text>
</comment>
<feature type="signal peptide" evidence="1">
    <location>
        <begin position="1"/>
        <end position="19"/>
    </location>
</feature>
<proteinExistence type="predicted"/>
<evidence type="ECO:0000256" key="1">
    <source>
        <dbReference type="SAM" id="SignalP"/>
    </source>
</evidence>
<evidence type="ECO:0000313" key="2">
    <source>
        <dbReference type="EMBL" id="KAI1699316.1"/>
    </source>
</evidence>
<keyword evidence="1" id="KW-0732">Signal</keyword>
<reference evidence="2" key="1">
    <citation type="submission" date="2022-01" db="EMBL/GenBank/DDBJ databases">
        <title>Genome Sequence Resource for Two Populations of Ditylenchus destructor, the Migratory Endoparasitic Phytonematode.</title>
        <authorList>
            <person name="Zhang H."/>
            <person name="Lin R."/>
            <person name="Xie B."/>
        </authorList>
    </citation>
    <scope>NUCLEOTIDE SEQUENCE</scope>
    <source>
        <strain evidence="2">BazhouSP</strain>
    </source>
</reference>
<protein>
    <submittedName>
        <fullName evidence="2">Uncharacterized protein</fullName>
    </submittedName>
</protein>
<dbReference type="EMBL" id="JAKKPZ010000184">
    <property type="protein sequence ID" value="KAI1699316.1"/>
    <property type="molecule type" value="Genomic_DNA"/>
</dbReference>
<sequence>MKYSILALFAFGLASLVSGEWVDPGANCNQWQAEADELECLKTVPELAIKANPAVGIITGGSGDPRGAVCDQLIDTRYPECKKLQYMIDSGDAASLEMASLKQLVALAAAVAFAARIAFLR</sequence>
<organism evidence="2 3">
    <name type="scientific">Ditylenchus destructor</name>
    <dbReference type="NCBI Taxonomy" id="166010"/>
    <lineage>
        <taxon>Eukaryota</taxon>
        <taxon>Metazoa</taxon>
        <taxon>Ecdysozoa</taxon>
        <taxon>Nematoda</taxon>
        <taxon>Chromadorea</taxon>
        <taxon>Rhabditida</taxon>
        <taxon>Tylenchina</taxon>
        <taxon>Tylenchomorpha</taxon>
        <taxon>Sphaerularioidea</taxon>
        <taxon>Anguinidae</taxon>
        <taxon>Anguininae</taxon>
        <taxon>Ditylenchus</taxon>
    </lineage>
</organism>
<gene>
    <name evidence="2" type="ORF">DdX_17404</name>
</gene>
<dbReference type="AlphaFoldDB" id="A0AAD4MRH1"/>
<name>A0AAD4MRH1_9BILA</name>
<accession>A0AAD4MRH1</accession>